<accession>A0A4R3JA64</accession>
<reference evidence="5 6" key="1">
    <citation type="submission" date="2019-03" db="EMBL/GenBank/DDBJ databases">
        <title>Genomic Encyclopedia of Type Strains, Phase IV (KMG-IV): sequencing the most valuable type-strain genomes for metagenomic binning, comparative biology and taxonomic classification.</title>
        <authorList>
            <person name="Goeker M."/>
        </authorList>
    </citation>
    <scope>NUCLEOTIDE SEQUENCE [LARGE SCALE GENOMIC DNA]</scope>
    <source>
        <strain evidence="5 6">DSM 104836</strain>
    </source>
</reference>
<feature type="active site" description="Proton donor/acceptor" evidence="3">
    <location>
        <position position="233"/>
    </location>
</feature>
<dbReference type="InterPro" id="IPR050417">
    <property type="entry name" value="Sugar_Epim/Isomerase"/>
</dbReference>
<dbReference type="SUPFAM" id="SSF51658">
    <property type="entry name" value="Xylose isomerase-like"/>
    <property type="match status" value="1"/>
</dbReference>
<keyword evidence="5" id="KW-0670">Pyruvate</keyword>
<name>A0A4R3JA64_9RHOB</name>
<dbReference type="InterPro" id="IPR026040">
    <property type="entry name" value="HyI-like"/>
</dbReference>
<gene>
    <name evidence="5" type="ORF">EDD52_109168</name>
</gene>
<evidence type="ECO:0000313" key="6">
    <source>
        <dbReference type="Proteomes" id="UP000295696"/>
    </source>
</evidence>
<protein>
    <submittedName>
        <fullName evidence="5">Hydroxypyruvate isomerase</fullName>
    </submittedName>
</protein>
<dbReference type="RefSeq" id="WP_132245861.1">
    <property type="nucleotide sequence ID" value="NZ_SLZU01000009.1"/>
</dbReference>
<dbReference type="Pfam" id="PF01261">
    <property type="entry name" value="AP_endonuc_2"/>
    <property type="match status" value="1"/>
</dbReference>
<comment type="caution">
    <text evidence="5">The sequence shown here is derived from an EMBL/GenBank/DDBJ whole genome shotgun (WGS) entry which is preliminary data.</text>
</comment>
<dbReference type="Proteomes" id="UP000295696">
    <property type="component" value="Unassembled WGS sequence"/>
</dbReference>
<evidence type="ECO:0000256" key="1">
    <source>
        <dbReference type="ARBA" id="ARBA00023235"/>
    </source>
</evidence>
<keyword evidence="6" id="KW-1185">Reference proteome</keyword>
<dbReference type="Gene3D" id="3.20.20.150">
    <property type="entry name" value="Divalent-metal-dependent TIM barrel enzymes"/>
    <property type="match status" value="1"/>
</dbReference>
<dbReference type="PANTHER" id="PTHR43489:SF6">
    <property type="entry name" value="HYDROXYPYRUVATE ISOMERASE-RELATED"/>
    <property type="match status" value="1"/>
</dbReference>
<evidence type="ECO:0000256" key="2">
    <source>
        <dbReference type="PIRNR" id="PIRNR006241"/>
    </source>
</evidence>
<organism evidence="5 6">
    <name type="scientific">Primorskyibacter sedentarius</name>
    <dbReference type="NCBI Taxonomy" id="745311"/>
    <lineage>
        <taxon>Bacteria</taxon>
        <taxon>Pseudomonadati</taxon>
        <taxon>Pseudomonadota</taxon>
        <taxon>Alphaproteobacteria</taxon>
        <taxon>Rhodobacterales</taxon>
        <taxon>Roseobacteraceae</taxon>
        <taxon>Primorskyibacter</taxon>
    </lineage>
</organism>
<sequence length="259" mass="27722">MKFSANLGFLWTELPLVDAIRAAKDAGFAAVECHCPYDTPAEEVAAALQETGLPMLGINTVRGAEPGDMGLSAVPGRQTEARAAIDQAADYACAIGAGAIHVMAGISEGPEAHQAFLDALRYARTRVDDDITILIEPLNRHDAPGYFLKTTDQARAIIEALNLSGIKLMFDCYHVGRTEGDVTTRMKDLLPIIGHIQFASVPDRGAPDHGEIAYEAVFRTVAALGWTRPLGAEYKPGGDTGASLGWMQSLAQTRQSRTD</sequence>
<keyword evidence="1 2" id="KW-0413">Isomerase</keyword>
<dbReference type="InterPro" id="IPR013022">
    <property type="entry name" value="Xyl_isomerase-like_TIM-brl"/>
</dbReference>
<proteinExistence type="inferred from homology"/>
<evidence type="ECO:0000259" key="4">
    <source>
        <dbReference type="Pfam" id="PF01261"/>
    </source>
</evidence>
<evidence type="ECO:0000256" key="3">
    <source>
        <dbReference type="PIRSR" id="PIRSR006241-50"/>
    </source>
</evidence>
<dbReference type="PIRSF" id="PIRSF006241">
    <property type="entry name" value="HyI"/>
    <property type="match status" value="1"/>
</dbReference>
<feature type="active site" description="Proton donor/acceptor" evidence="3">
    <location>
        <position position="136"/>
    </location>
</feature>
<evidence type="ECO:0000313" key="5">
    <source>
        <dbReference type="EMBL" id="TCS62427.1"/>
    </source>
</evidence>
<dbReference type="OrthoDB" id="9786584at2"/>
<dbReference type="GO" id="GO:0008903">
    <property type="term" value="F:hydroxypyruvate isomerase activity"/>
    <property type="evidence" value="ECO:0007669"/>
    <property type="project" value="TreeGrafter"/>
</dbReference>
<feature type="domain" description="Xylose isomerase-like TIM barrel" evidence="4">
    <location>
        <begin position="20"/>
        <end position="249"/>
    </location>
</feature>
<dbReference type="PANTHER" id="PTHR43489">
    <property type="entry name" value="ISOMERASE"/>
    <property type="match status" value="1"/>
</dbReference>
<dbReference type="AlphaFoldDB" id="A0A4R3JA64"/>
<dbReference type="GO" id="GO:0046487">
    <property type="term" value="P:glyoxylate metabolic process"/>
    <property type="evidence" value="ECO:0007669"/>
    <property type="project" value="TreeGrafter"/>
</dbReference>
<dbReference type="InterPro" id="IPR036237">
    <property type="entry name" value="Xyl_isomerase-like_sf"/>
</dbReference>
<dbReference type="EMBL" id="SLZU01000009">
    <property type="protein sequence ID" value="TCS62427.1"/>
    <property type="molecule type" value="Genomic_DNA"/>
</dbReference>
<comment type="similarity">
    <text evidence="2">Belongs to the hyi family.</text>
</comment>